<dbReference type="CDD" id="cd05374">
    <property type="entry name" value="17beta-HSD-like_SDR_c"/>
    <property type="match status" value="1"/>
</dbReference>
<accession>A0ABR4FZX4</accession>
<evidence type="ECO:0000313" key="5">
    <source>
        <dbReference type="EMBL" id="KAL2788809.1"/>
    </source>
</evidence>
<dbReference type="Gene3D" id="3.40.50.720">
    <property type="entry name" value="NAD(P)-binding Rossmann-like Domain"/>
    <property type="match status" value="1"/>
</dbReference>
<dbReference type="InterPro" id="IPR036291">
    <property type="entry name" value="NAD(P)-bd_dom_sf"/>
</dbReference>
<dbReference type="EMBL" id="JBFTWV010000073">
    <property type="protein sequence ID" value="KAL2788809.1"/>
    <property type="molecule type" value="Genomic_DNA"/>
</dbReference>
<gene>
    <name evidence="5" type="ORF">BJX66DRAFT_308059</name>
</gene>
<proteinExistence type="inferred from homology"/>
<reference evidence="5 6" key="1">
    <citation type="submission" date="2024-07" db="EMBL/GenBank/DDBJ databases">
        <title>Section-level genome sequencing and comparative genomics of Aspergillus sections Usti and Cavernicolus.</title>
        <authorList>
            <consortium name="Lawrence Berkeley National Laboratory"/>
            <person name="Nybo J.L."/>
            <person name="Vesth T.C."/>
            <person name="Theobald S."/>
            <person name="Frisvad J.C."/>
            <person name="Larsen T.O."/>
            <person name="Kjaerboelling I."/>
            <person name="Rothschild-Mancinelli K."/>
            <person name="Lyhne E.K."/>
            <person name="Kogle M.E."/>
            <person name="Barry K."/>
            <person name="Clum A."/>
            <person name="Na H."/>
            <person name="Ledsgaard L."/>
            <person name="Lin J."/>
            <person name="Lipzen A."/>
            <person name="Kuo A."/>
            <person name="Riley R."/>
            <person name="Mondo S."/>
            <person name="Labutti K."/>
            <person name="Haridas S."/>
            <person name="Pangalinan J."/>
            <person name="Salamov A.A."/>
            <person name="Simmons B.A."/>
            <person name="Magnuson J.K."/>
            <person name="Chen J."/>
            <person name="Drula E."/>
            <person name="Henrissat B."/>
            <person name="Wiebenga A."/>
            <person name="Lubbers R.J."/>
            <person name="Gomes A.C."/>
            <person name="Makela M.R."/>
            <person name="Stajich J."/>
            <person name="Grigoriev I.V."/>
            <person name="Mortensen U.H."/>
            <person name="De Vries R.P."/>
            <person name="Baker S.E."/>
            <person name="Andersen M.R."/>
        </authorList>
    </citation>
    <scope>NUCLEOTIDE SEQUENCE [LARGE SCALE GENOMIC DNA]</scope>
    <source>
        <strain evidence="5 6">CBS 209.92</strain>
    </source>
</reference>
<sequence length="291" mass="32206">MAAQRPKYALITGCGQGGIGEALALEFLRRNIHPIATVLPTESSEHLSSAGITWFPLDVSSEESVIAMRKSVGELTGGKGLDVLFNNAGICYTMPAIDTDVPSVQRMFDVNLFGPMRMVHHFHDLLIRAEGTVVNMGSIGGIVPYVYGASYNASKAALAHWTNTLRVEMEPFGVKVLLIISGKVSTNILRNDHGRALPEGSYYAPLASEFKDHIHRTPEGATDRHTFATKAVAQALRTSPPTWFWTGSWATFIWALDTFFPRKVFDYMFWRMFGLAKLKEAHQASMRAKKD</sequence>
<evidence type="ECO:0000256" key="3">
    <source>
        <dbReference type="ARBA" id="ARBA00023002"/>
    </source>
</evidence>
<evidence type="ECO:0000256" key="4">
    <source>
        <dbReference type="RuleBase" id="RU000363"/>
    </source>
</evidence>
<evidence type="ECO:0000256" key="2">
    <source>
        <dbReference type="ARBA" id="ARBA00022857"/>
    </source>
</evidence>
<name>A0ABR4FZX4_9EURO</name>
<dbReference type="PRINTS" id="PR00081">
    <property type="entry name" value="GDHRDH"/>
</dbReference>
<keyword evidence="2" id="KW-0521">NADP</keyword>
<dbReference type="PANTHER" id="PTHR44169:SF3">
    <property type="entry name" value="SHORT-CHAIN DEHYDROGENASE SRDE"/>
    <property type="match status" value="1"/>
</dbReference>
<evidence type="ECO:0000256" key="1">
    <source>
        <dbReference type="ARBA" id="ARBA00006484"/>
    </source>
</evidence>
<evidence type="ECO:0000313" key="6">
    <source>
        <dbReference type="Proteomes" id="UP001610563"/>
    </source>
</evidence>
<dbReference type="InterPro" id="IPR020904">
    <property type="entry name" value="Sc_DH/Rdtase_CS"/>
</dbReference>
<dbReference type="PROSITE" id="PS00061">
    <property type="entry name" value="ADH_SHORT"/>
    <property type="match status" value="1"/>
</dbReference>
<dbReference type="PRINTS" id="PR00080">
    <property type="entry name" value="SDRFAMILY"/>
</dbReference>
<comment type="similarity">
    <text evidence="1 4">Belongs to the short-chain dehydrogenases/reductases (SDR) family.</text>
</comment>
<dbReference type="InterPro" id="IPR002347">
    <property type="entry name" value="SDR_fam"/>
</dbReference>
<keyword evidence="6" id="KW-1185">Reference proteome</keyword>
<keyword evidence="3" id="KW-0560">Oxidoreductase</keyword>
<organism evidence="5 6">
    <name type="scientific">Aspergillus keveii</name>
    <dbReference type="NCBI Taxonomy" id="714993"/>
    <lineage>
        <taxon>Eukaryota</taxon>
        <taxon>Fungi</taxon>
        <taxon>Dikarya</taxon>
        <taxon>Ascomycota</taxon>
        <taxon>Pezizomycotina</taxon>
        <taxon>Eurotiomycetes</taxon>
        <taxon>Eurotiomycetidae</taxon>
        <taxon>Eurotiales</taxon>
        <taxon>Aspergillaceae</taxon>
        <taxon>Aspergillus</taxon>
        <taxon>Aspergillus subgen. Nidulantes</taxon>
    </lineage>
</organism>
<dbReference type="Pfam" id="PF00106">
    <property type="entry name" value="adh_short"/>
    <property type="match status" value="1"/>
</dbReference>
<comment type="caution">
    <text evidence="5">The sequence shown here is derived from an EMBL/GenBank/DDBJ whole genome shotgun (WGS) entry which is preliminary data.</text>
</comment>
<dbReference type="SUPFAM" id="SSF51735">
    <property type="entry name" value="NAD(P)-binding Rossmann-fold domains"/>
    <property type="match status" value="1"/>
</dbReference>
<protein>
    <submittedName>
        <fullName evidence="5">NAD(P)-binding protein</fullName>
    </submittedName>
</protein>
<dbReference type="Proteomes" id="UP001610563">
    <property type="component" value="Unassembled WGS sequence"/>
</dbReference>
<dbReference type="PANTHER" id="PTHR44169">
    <property type="entry name" value="NADPH-DEPENDENT 1-ACYLDIHYDROXYACETONE PHOSPHATE REDUCTASE"/>
    <property type="match status" value="1"/>
</dbReference>